<dbReference type="GO" id="GO:0043386">
    <property type="term" value="P:mycotoxin biosynthetic process"/>
    <property type="evidence" value="ECO:0007669"/>
    <property type="project" value="InterPro"/>
</dbReference>
<dbReference type="GO" id="GO:0016020">
    <property type="term" value="C:membrane"/>
    <property type="evidence" value="ECO:0007669"/>
    <property type="project" value="UniProtKB-SubCell"/>
</dbReference>
<reference evidence="9" key="1">
    <citation type="submission" date="2023-06" db="EMBL/GenBank/DDBJ databases">
        <title>Genome-scale phylogeny and comparative genomics of the fungal order Sordariales.</title>
        <authorList>
            <consortium name="Lawrence Berkeley National Laboratory"/>
            <person name="Hensen N."/>
            <person name="Bonometti L."/>
            <person name="Westerberg I."/>
            <person name="Brannstrom I.O."/>
            <person name="Guillou S."/>
            <person name="Cros-Aarteil S."/>
            <person name="Calhoun S."/>
            <person name="Haridas S."/>
            <person name="Kuo A."/>
            <person name="Mondo S."/>
            <person name="Pangilinan J."/>
            <person name="Riley R."/>
            <person name="Labutti K."/>
            <person name="Andreopoulos B."/>
            <person name="Lipzen A."/>
            <person name="Chen C."/>
            <person name="Yanf M."/>
            <person name="Daum C."/>
            <person name="Ng V."/>
            <person name="Clum A."/>
            <person name="Steindorff A."/>
            <person name="Ohm R."/>
            <person name="Martin F."/>
            <person name="Silar P."/>
            <person name="Natvig D."/>
            <person name="Lalanne C."/>
            <person name="Gautier V."/>
            <person name="Ament-Velasquez S.L."/>
            <person name="Kruys A."/>
            <person name="Hutchinson M.I."/>
            <person name="Powell A.J."/>
            <person name="Barry K."/>
            <person name="Miller A.N."/>
            <person name="Grigoriev I.V."/>
            <person name="Debuchy R."/>
            <person name="Gladieux P."/>
            <person name="Thoren M.H."/>
            <person name="Johannesson H."/>
        </authorList>
    </citation>
    <scope>NUCLEOTIDE SEQUENCE</scope>
    <source>
        <strain evidence="9">SMH2532-1</strain>
    </source>
</reference>
<accession>A0AA39Y3B5</accession>
<dbReference type="EMBL" id="JAULSV010000005">
    <property type="protein sequence ID" value="KAK0644336.1"/>
    <property type="molecule type" value="Genomic_DNA"/>
</dbReference>
<keyword evidence="6" id="KW-0472">Membrane</keyword>
<comment type="similarity">
    <text evidence="8">Belongs to the ustYa family.</text>
</comment>
<evidence type="ECO:0000256" key="5">
    <source>
        <dbReference type="ARBA" id="ARBA00023026"/>
    </source>
</evidence>
<dbReference type="PANTHER" id="PTHR33365:SF4">
    <property type="entry name" value="CYCLOCHLOROTINE BIOSYNTHESIS PROTEIN O"/>
    <property type="match status" value="1"/>
</dbReference>
<dbReference type="AlphaFoldDB" id="A0AA39Y3B5"/>
<keyword evidence="5" id="KW-0843">Virulence</keyword>
<keyword evidence="10" id="KW-1185">Reference proteome</keyword>
<evidence type="ECO:0000313" key="9">
    <source>
        <dbReference type="EMBL" id="KAK0644336.1"/>
    </source>
</evidence>
<proteinExistence type="inferred from homology"/>
<gene>
    <name evidence="9" type="ORF">B0T16DRAFT_430516</name>
</gene>
<evidence type="ECO:0000313" key="10">
    <source>
        <dbReference type="Proteomes" id="UP001174936"/>
    </source>
</evidence>
<comment type="pathway">
    <text evidence="2">Mycotoxin biosynthesis.</text>
</comment>
<evidence type="ECO:0000256" key="1">
    <source>
        <dbReference type="ARBA" id="ARBA00004167"/>
    </source>
</evidence>
<dbReference type="Pfam" id="PF11807">
    <property type="entry name" value="UstYa"/>
    <property type="match status" value="1"/>
</dbReference>
<dbReference type="PANTHER" id="PTHR33365">
    <property type="entry name" value="YALI0B05434P"/>
    <property type="match status" value="1"/>
</dbReference>
<protein>
    <submittedName>
        <fullName evidence="9">Uncharacterized protein</fullName>
    </submittedName>
</protein>
<dbReference type="Proteomes" id="UP001174936">
    <property type="component" value="Unassembled WGS sequence"/>
</dbReference>
<comment type="caution">
    <text evidence="9">The sequence shown here is derived from an EMBL/GenBank/DDBJ whole genome shotgun (WGS) entry which is preliminary data.</text>
</comment>
<organism evidence="9 10">
    <name type="scientific">Cercophora newfieldiana</name>
    <dbReference type="NCBI Taxonomy" id="92897"/>
    <lineage>
        <taxon>Eukaryota</taxon>
        <taxon>Fungi</taxon>
        <taxon>Dikarya</taxon>
        <taxon>Ascomycota</taxon>
        <taxon>Pezizomycotina</taxon>
        <taxon>Sordariomycetes</taxon>
        <taxon>Sordariomycetidae</taxon>
        <taxon>Sordariales</taxon>
        <taxon>Lasiosphaeriaceae</taxon>
        <taxon>Cercophora</taxon>
    </lineage>
</organism>
<dbReference type="InterPro" id="IPR021765">
    <property type="entry name" value="UstYa-like"/>
</dbReference>
<comment type="subcellular location">
    <subcellularLocation>
        <location evidence="1">Membrane</location>
        <topology evidence="1">Single-pass membrane protein</topology>
    </subcellularLocation>
</comment>
<evidence type="ECO:0000256" key="2">
    <source>
        <dbReference type="ARBA" id="ARBA00004685"/>
    </source>
</evidence>
<name>A0AA39Y3B5_9PEZI</name>
<evidence type="ECO:0000256" key="8">
    <source>
        <dbReference type="ARBA" id="ARBA00035112"/>
    </source>
</evidence>
<sequence length="180" mass="20866">MWQAHMGASKLYKYPHLESKYVNVVFTTGFGGERTVYQGPPTPERNALRDDLYMFGINRIPHASAAKLVNKTLPIPGEPGQYAILLNVFHQLQLHCLNMIRRQLYDKTEYPPDHETMGIEHLEHCYDSLRQSLMCSADLTPLPWAWDEAGYQAKQVAKVMLTCRDFESIRDWARQREVQL</sequence>
<keyword evidence="3" id="KW-0812">Transmembrane</keyword>
<evidence type="ECO:0000256" key="4">
    <source>
        <dbReference type="ARBA" id="ARBA00022989"/>
    </source>
</evidence>
<evidence type="ECO:0000256" key="6">
    <source>
        <dbReference type="ARBA" id="ARBA00023136"/>
    </source>
</evidence>
<keyword evidence="7" id="KW-0325">Glycoprotein</keyword>
<keyword evidence="4" id="KW-1133">Transmembrane helix</keyword>
<evidence type="ECO:0000256" key="7">
    <source>
        <dbReference type="ARBA" id="ARBA00023180"/>
    </source>
</evidence>
<evidence type="ECO:0000256" key="3">
    <source>
        <dbReference type="ARBA" id="ARBA00022692"/>
    </source>
</evidence>